<comment type="caution">
    <text evidence="1">The sequence shown here is derived from an EMBL/GenBank/DDBJ whole genome shotgun (WGS) entry which is preliminary data.</text>
</comment>
<proteinExistence type="predicted"/>
<keyword evidence="2" id="KW-1185">Reference proteome</keyword>
<name>A0A840X8W5_9RHOB</name>
<evidence type="ECO:0000313" key="2">
    <source>
        <dbReference type="Proteomes" id="UP000553766"/>
    </source>
</evidence>
<sequence length="49" mass="5279">MTVKVKGTLSPIVRQGVFNSLSLIWLKPSSSDEKAALQRETFATLVSSG</sequence>
<accession>A0A840X8W5</accession>
<organism evidence="1 2">
    <name type="scientific">Rubricella aquisinus</name>
    <dbReference type="NCBI Taxonomy" id="2028108"/>
    <lineage>
        <taxon>Bacteria</taxon>
        <taxon>Pseudomonadati</taxon>
        <taxon>Pseudomonadota</taxon>
        <taxon>Alphaproteobacteria</taxon>
        <taxon>Rhodobacterales</taxon>
        <taxon>Paracoccaceae</taxon>
        <taxon>Rubricella</taxon>
    </lineage>
</organism>
<reference evidence="1 2" key="1">
    <citation type="submission" date="2020-08" db="EMBL/GenBank/DDBJ databases">
        <title>Genomic Encyclopedia of Type Strains, Phase IV (KMG-IV): sequencing the most valuable type-strain genomes for metagenomic binning, comparative biology and taxonomic classification.</title>
        <authorList>
            <person name="Goeker M."/>
        </authorList>
    </citation>
    <scope>NUCLEOTIDE SEQUENCE [LARGE SCALE GENOMIC DNA]</scope>
    <source>
        <strain evidence="1 2">DSM 103377</strain>
    </source>
</reference>
<protein>
    <submittedName>
        <fullName evidence="1">Uncharacterized protein</fullName>
    </submittedName>
</protein>
<dbReference type="AlphaFoldDB" id="A0A840X8W5"/>
<dbReference type="EMBL" id="JACIJS010000015">
    <property type="protein sequence ID" value="MBB5517167.1"/>
    <property type="molecule type" value="Genomic_DNA"/>
</dbReference>
<evidence type="ECO:0000313" key="1">
    <source>
        <dbReference type="EMBL" id="MBB5517167.1"/>
    </source>
</evidence>
<dbReference type="Proteomes" id="UP000553766">
    <property type="component" value="Unassembled WGS sequence"/>
</dbReference>
<gene>
    <name evidence="1" type="ORF">FHS89_003214</name>
</gene>
<feature type="non-terminal residue" evidence="1">
    <location>
        <position position="49"/>
    </location>
</feature>